<keyword evidence="13" id="KW-1185">Reference proteome</keyword>
<keyword evidence="7" id="KW-0547">Nucleotide-binding</keyword>
<evidence type="ECO:0000256" key="10">
    <source>
        <dbReference type="SAM" id="MobiDB-lite"/>
    </source>
</evidence>
<evidence type="ECO:0000256" key="8">
    <source>
        <dbReference type="ARBA" id="ARBA00022840"/>
    </source>
</evidence>
<accession>A0ABQ8B9A0</accession>
<gene>
    <name evidence="12" type="ORF">HID58_040872</name>
</gene>
<evidence type="ECO:0000256" key="4">
    <source>
        <dbReference type="ARBA" id="ARBA00022471"/>
    </source>
</evidence>
<dbReference type="Gene3D" id="2.40.50.140">
    <property type="entry name" value="Nucleic acid-binding proteins"/>
    <property type="match status" value="1"/>
</dbReference>
<evidence type="ECO:0000256" key="9">
    <source>
        <dbReference type="ARBA" id="ARBA00022942"/>
    </source>
</evidence>
<evidence type="ECO:0000313" key="13">
    <source>
        <dbReference type="Proteomes" id="UP000824890"/>
    </source>
</evidence>
<feature type="region of interest" description="Disordered" evidence="10">
    <location>
        <begin position="402"/>
        <end position="423"/>
    </location>
</feature>
<dbReference type="InterPro" id="IPR041569">
    <property type="entry name" value="AAA_lid_3"/>
</dbReference>
<dbReference type="InterPro" id="IPR003960">
    <property type="entry name" value="ATPase_AAA_CS"/>
</dbReference>
<dbReference type="Gene3D" id="1.10.8.60">
    <property type="match status" value="1"/>
</dbReference>
<comment type="similarity">
    <text evidence="2">Belongs to the plant self-incompatibility (S1) protein family.</text>
</comment>
<dbReference type="InterPro" id="IPR050221">
    <property type="entry name" value="26S_Proteasome_ATPase"/>
</dbReference>
<feature type="compositionally biased region" description="Basic and acidic residues" evidence="10">
    <location>
        <begin position="402"/>
        <end position="421"/>
    </location>
</feature>
<dbReference type="InterPro" id="IPR012340">
    <property type="entry name" value="NA-bd_OB-fold"/>
</dbReference>
<dbReference type="PANTHER" id="PTHR23073">
    <property type="entry name" value="26S PROTEASOME REGULATORY SUBUNIT"/>
    <property type="match status" value="1"/>
</dbReference>
<dbReference type="InterPro" id="IPR010264">
    <property type="entry name" value="Self-incomp_S1"/>
</dbReference>
<keyword evidence="5" id="KW-0964">Secreted</keyword>
<keyword evidence="4" id="KW-0713">Self-incompatibility</keyword>
<comment type="subcellular location">
    <subcellularLocation>
        <location evidence="1">Secreted</location>
    </subcellularLocation>
</comment>
<reference evidence="12 13" key="1">
    <citation type="submission" date="2021-05" db="EMBL/GenBank/DDBJ databases">
        <title>Genome Assembly of Synthetic Allotetraploid Brassica napus Reveals Homoeologous Exchanges between Subgenomes.</title>
        <authorList>
            <person name="Davis J.T."/>
        </authorList>
    </citation>
    <scope>NUCLEOTIDE SEQUENCE [LARGE SCALE GENOMIC DNA]</scope>
    <source>
        <strain evidence="13">cv. Da-Ae</strain>
        <tissue evidence="12">Seedling</tissue>
    </source>
</reference>
<keyword evidence="8" id="KW-0067">ATP-binding</keyword>
<dbReference type="InterPro" id="IPR032501">
    <property type="entry name" value="Prot_ATP_ID_OB_2nd"/>
</dbReference>
<dbReference type="Pfam" id="PF00004">
    <property type="entry name" value="AAA"/>
    <property type="match status" value="1"/>
</dbReference>
<evidence type="ECO:0000256" key="2">
    <source>
        <dbReference type="ARBA" id="ARBA00005581"/>
    </source>
</evidence>
<evidence type="ECO:0000256" key="1">
    <source>
        <dbReference type="ARBA" id="ARBA00004613"/>
    </source>
</evidence>
<evidence type="ECO:0000313" key="12">
    <source>
        <dbReference type="EMBL" id="KAH0901369.1"/>
    </source>
</evidence>
<dbReference type="SMART" id="SM00382">
    <property type="entry name" value="AAA"/>
    <property type="match status" value="1"/>
</dbReference>
<sequence length="758" mass="86461">MNLLSYSSQNIYIIHLRKNGKIFTFFFKLKVHCKSGSHDFPITYLNIGESFQFKFTILLTTLYWCNLWQGPNYKHHVVFDAFLPDKDFIDGTCTGMHPNVCMWIAKEDGVYVLNKKFHGEYFMYKWDAPTRNTSEVAPAREYEFNHIYNYQISYAVASVKFNIEIVNQLGFQKKLKVHCKSGSHDFPITYLNIGENFQFKFTINLKTLYWCDLWQGPNYKHHVVFNAFLPDKDFIDGTCTGMDPNVCRWIAKEEGVYVLNKQFHGEYFMYKWDAPSRNTRVGAPANKKDIFFPKPRISVQREKHKRQSSLGEEAIMGQGPSGGLNRQGDKKPDGGDKKEKKFEPAAPPSRVGRKQRRQKGPEAAARLPTVTPSTKCKLRLLKMERIKDYLLMEEEFVANQERLKPQEEKAEEDRSKVDDLRGTPMSVGNLEELIDENHAIVSSSVGPEYYVGILSFVDKDQLEPGCSILMHNKVLSVVGILQDEVDPMVSVMKVEKAPLESYADIGGLEAQIQEIKEAVELPLTHPELYEDIGIKPPKGVILYGEPGTGKTLLAKAVANSTSATFLRVVGSELIQKYLGDGPKLVRELFRVADDLSPSIVFIDEIDAIGTKRYDANSGGEREIQRTMLELLNQLDGFDSRGDVKVILATNRIESLDPALLRPGRIDRKIEFPLPDIKTRRRIFQIHTSKMTLSEDVNLEEFVMTKDEFSGADIKAICTEAGLLALRERRMKVTHPDFKKAKEKVMFKKKEGVPEGLYM</sequence>
<organism evidence="12 13">
    <name type="scientific">Brassica napus</name>
    <name type="common">Rape</name>
    <dbReference type="NCBI Taxonomy" id="3708"/>
    <lineage>
        <taxon>Eukaryota</taxon>
        <taxon>Viridiplantae</taxon>
        <taxon>Streptophyta</taxon>
        <taxon>Embryophyta</taxon>
        <taxon>Tracheophyta</taxon>
        <taxon>Spermatophyta</taxon>
        <taxon>Magnoliopsida</taxon>
        <taxon>eudicotyledons</taxon>
        <taxon>Gunneridae</taxon>
        <taxon>Pentapetalae</taxon>
        <taxon>rosids</taxon>
        <taxon>malvids</taxon>
        <taxon>Brassicales</taxon>
        <taxon>Brassicaceae</taxon>
        <taxon>Brassiceae</taxon>
        <taxon>Brassica</taxon>
    </lineage>
</organism>
<comment type="similarity">
    <text evidence="3">Belongs to the AAA ATPase family.</text>
</comment>
<keyword evidence="6" id="KW-0732">Signal</keyword>
<evidence type="ECO:0000256" key="3">
    <source>
        <dbReference type="ARBA" id="ARBA00006914"/>
    </source>
</evidence>
<name>A0ABQ8B9A0_BRANA</name>
<keyword evidence="9" id="KW-0647">Proteasome</keyword>
<dbReference type="InterPro" id="IPR003593">
    <property type="entry name" value="AAA+_ATPase"/>
</dbReference>
<evidence type="ECO:0000259" key="11">
    <source>
        <dbReference type="SMART" id="SM00382"/>
    </source>
</evidence>
<dbReference type="InterPro" id="IPR003959">
    <property type="entry name" value="ATPase_AAA_core"/>
</dbReference>
<proteinExistence type="inferred from homology"/>
<dbReference type="PROSITE" id="PS00674">
    <property type="entry name" value="AAA"/>
    <property type="match status" value="1"/>
</dbReference>
<dbReference type="Gene3D" id="3.40.50.300">
    <property type="entry name" value="P-loop containing nucleotide triphosphate hydrolases"/>
    <property type="match status" value="1"/>
</dbReference>
<protein>
    <recommendedName>
        <fullName evidence="11">AAA+ ATPase domain-containing protein</fullName>
    </recommendedName>
</protein>
<dbReference type="EMBL" id="JAGKQM010000011">
    <property type="protein sequence ID" value="KAH0901369.1"/>
    <property type="molecule type" value="Genomic_DNA"/>
</dbReference>
<feature type="region of interest" description="Disordered" evidence="10">
    <location>
        <begin position="294"/>
        <end position="370"/>
    </location>
</feature>
<evidence type="ECO:0000256" key="7">
    <source>
        <dbReference type="ARBA" id="ARBA00022741"/>
    </source>
</evidence>
<feature type="domain" description="AAA+ ATPase" evidence="11">
    <location>
        <begin position="536"/>
        <end position="675"/>
    </location>
</feature>
<dbReference type="SUPFAM" id="SSF52540">
    <property type="entry name" value="P-loop containing nucleoside triphosphate hydrolases"/>
    <property type="match status" value="1"/>
</dbReference>
<dbReference type="Pfam" id="PF05938">
    <property type="entry name" value="Self-incomp_S1"/>
    <property type="match status" value="2"/>
</dbReference>
<dbReference type="CDD" id="cd19502">
    <property type="entry name" value="RecA-like_PAN_like"/>
    <property type="match status" value="1"/>
</dbReference>
<dbReference type="InterPro" id="IPR027417">
    <property type="entry name" value="P-loop_NTPase"/>
</dbReference>
<dbReference type="Pfam" id="PF17862">
    <property type="entry name" value="AAA_lid_3"/>
    <property type="match status" value="1"/>
</dbReference>
<comment type="caution">
    <text evidence="12">The sequence shown here is derived from an EMBL/GenBank/DDBJ whole genome shotgun (WGS) entry which is preliminary data.</text>
</comment>
<dbReference type="Pfam" id="PF16450">
    <property type="entry name" value="Prot_ATP_ID_OB_C"/>
    <property type="match status" value="1"/>
</dbReference>
<evidence type="ECO:0000256" key="6">
    <source>
        <dbReference type="ARBA" id="ARBA00022729"/>
    </source>
</evidence>
<dbReference type="Proteomes" id="UP000824890">
    <property type="component" value="Unassembled WGS sequence"/>
</dbReference>
<feature type="compositionally biased region" description="Basic and acidic residues" evidence="10">
    <location>
        <begin position="327"/>
        <end position="343"/>
    </location>
</feature>
<evidence type="ECO:0000256" key="5">
    <source>
        <dbReference type="ARBA" id="ARBA00022525"/>
    </source>
</evidence>